<comment type="caution">
    <text evidence="2">The sequence shown here is derived from an EMBL/GenBank/DDBJ whole genome shotgun (WGS) entry which is preliminary data.</text>
</comment>
<feature type="region of interest" description="Disordered" evidence="1">
    <location>
        <begin position="1"/>
        <end position="82"/>
    </location>
</feature>
<feature type="compositionally biased region" description="Basic and acidic residues" evidence="1">
    <location>
        <begin position="35"/>
        <end position="44"/>
    </location>
</feature>
<gene>
    <name evidence="2" type="ORF">DVH24_022256</name>
</gene>
<reference evidence="2 3" key="1">
    <citation type="submission" date="2018-10" db="EMBL/GenBank/DDBJ databases">
        <title>A high-quality apple genome assembly.</title>
        <authorList>
            <person name="Hu J."/>
        </authorList>
    </citation>
    <scope>NUCLEOTIDE SEQUENCE [LARGE SCALE GENOMIC DNA]</scope>
    <source>
        <strain evidence="3">cv. HFTH1</strain>
        <tissue evidence="2">Young leaf</tissue>
    </source>
</reference>
<name>A0A498IIR6_MALDO</name>
<accession>A0A498IIR6</accession>
<keyword evidence="3" id="KW-1185">Reference proteome</keyword>
<dbReference type="EMBL" id="RDQH01000338">
    <property type="protein sequence ID" value="RXH81371.1"/>
    <property type="molecule type" value="Genomic_DNA"/>
</dbReference>
<evidence type="ECO:0000313" key="2">
    <source>
        <dbReference type="EMBL" id="RXH81371.1"/>
    </source>
</evidence>
<evidence type="ECO:0000313" key="3">
    <source>
        <dbReference type="Proteomes" id="UP000290289"/>
    </source>
</evidence>
<feature type="compositionally biased region" description="Basic and acidic residues" evidence="1">
    <location>
        <begin position="63"/>
        <end position="82"/>
    </location>
</feature>
<feature type="compositionally biased region" description="Polar residues" evidence="1">
    <location>
        <begin position="1"/>
        <end position="18"/>
    </location>
</feature>
<sequence length="82" mass="8977">MSTDTNSSNNILEVTSKPTNEKVVEDTLEPTNEIEQGHAADVTKVDASQQLPKDDIEQVESVDPDHEHAMDETVADTDLKGQ</sequence>
<dbReference type="AlphaFoldDB" id="A0A498IIR6"/>
<proteinExistence type="predicted"/>
<organism evidence="2 3">
    <name type="scientific">Malus domestica</name>
    <name type="common">Apple</name>
    <name type="synonym">Pyrus malus</name>
    <dbReference type="NCBI Taxonomy" id="3750"/>
    <lineage>
        <taxon>Eukaryota</taxon>
        <taxon>Viridiplantae</taxon>
        <taxon>Streptophyta</taxon>
        <taxon>Embryophyta</taxon>
        <taxon>Tracheophyta</taxon>
        <taxon>Spermatophyta</taxon>
        <taxon>Magnoliopsida</taxon>
        <taxon>eudicotyledons</taxon>
        <taxon>Gunneridae</taxon>
        <taxon>Pentapetalae</taxon>
        <taxon>rosids</taxon>
        <taxon>fabids</taxon>
        <taxon>Rosales</taxon>
        <taxon>Rosaceae</taxon>
        <taxon>Amygdaloideae</taxon>
        <taxon>Maleae</taxon>
        <taxon>Malus</taxon>
    </lineage>
</organism>
<dbReference type="Proteomes" id="UP000290289">
    <property type="component" value="Chromosome 12"/>
</dbReference>
<protein>
    <submittedName>
        <fullName evidence="2">Uncharacterized protein</fullName>
    </submittedName>
</protein>
<evidence type="ECO:0000256" key="1">
    <source>
        <dbReference type="SAM" id="MobiDB-lite"/>
    </source>
</evidence>